<dbReference type="EMBL" id="CAEZXW010000097">
    <property type="protein sequence ID" value="CAB4712127.1"/>
    <property type="molecule type" value="Genomic_DNA"/>
</dbReference>
<feature type="transmembrane region" description="Helical" evidence="1">
    <location>
        <begin position="44"/>
        <end position="63"/>
    </location>
</feature>
<organism evidence="2">
    <name type="scientific">freshwater metagenome</name>
    <dbReference type="NCBI Taxonomy" id="449393"/>
    <lineage>
        <taxon>unclassified sequences</taxon>
        <taxon>metagenomes</taxon>
        <taxon>ecological metagenomes</taxon>
    </lineage>
</organism>
<feature type="transmembrane region" description="Helical" evidence="1">
    <location>
        <begin position="231"/>
        <end position="253"/>
    </location>
</feature>
<proteinExistence type="predicted"/>
<evidence type="ECO:0000313" key="2">
    <source>
        <dbReference type="EMBL" id="CAB4712127.1"/>
    </source>
</evidence>
<dbReference type="Pfam" id="PF19877">
    <property type="entry name" value="DUF6350"/>
    <property type="match status" value="1"/>
</dbReference>
<dbReference type="AlphaFoldDB" id="A0A6J6QL99"/>
<feature type="transmembrane region" description="Helical" evidence="1">
    <location>
        <begin position="137"/>
        <end position="154"/>
    </location>
</feature>
<keyword evidence="1" id="KW-0812">Transmembrane</keyword>
<evidence type="ECO:0000256" key="1">
    <source>
        <dbReference type="SAM" id="Phobius"/>
    </source>
</evidence>
<dbReference type="InterPro" id="IPR045931">
    <property type="entry name" value="DUF6350"/>
</dbReference>
<name>A0A6J6QL99_9ZZZZ</name>
<feature type="transmembrane region" description="Helical" evidence="1">
    <location>
        <begin position="202"/>
        <end position="224"/>
    </location>
</feature>
<protein>
    <submittedName>
        <fullName evidence="2">Unannotated protein</fullName>
    </submittedName>
</protein>
<keyword evidence="1" id="KW-1133">Transmembrane helix</keyword>
<sequence length="372" mass="38978">MSGHRNPYGLALQEALRALTLTLVPILLISILSWSFAGSRNGQLGDAVHGGAWIWLAAHKVLLHLSLPPGDIAGLLWFTPLGFLIFPIVVLRGACKRMAKESSNYRGGLTLLSTTYGALLGVVALISATHAVRPNPLSAFFAGLLLTLIAALSLQAPHLIKAKGELSRIVKSSLLNIAGLLLISFILFLVATIMNFSQMLNLYAVLRAGFVGTLLITAVMLLAVPNAVVMTMAYVSGAGFAVGSGTLFSPFSVNSAEIPALPILAGLPAQTSAITHALPVLLLVWSIFTGYRSVESGLDLKVRVRDGALHGVIALFTLTLLNLLAGGSLLGGRLSAIGASYWRIALFGGPILIIGGALGALLVGLFNRSHRA</sequence>
<reference evidence="2" key="1">
    <citation type="submission" date="2020-05" db="EMBL/GenBank/DDBJ databases">
        <authorList>
            <person name="Chiriac C."/>
            <person name="Salcher M."/>
            <person name="Ghai R."/>
            <person name="Kavagutti S V."/>
        </authorList>
    </citation>
    <scope>NUCLEOTIDE SEQUENCE</scope>
</reference>
<feature type="transmembrane region" description="Helical" evidence="1">
    <location>
        <begin position="107"/>
        <end position="131"/>
    </location>
</feature>
<feature type="transmembrane region" description="Helical" evidence="1">
    <location>
        <begin position="174"/>
        <end position="196"/>
    </location>
</feature>
<feature type="transmembrane region" description="Helical" evidence="1">
    <location>
        <begin position="15"/>
        <end position="37"/>
    </location>
</feature>
<feature type="transmembrane region" description="Helical" evidence="1">
    <location>
        <begin position="312"/>
        <end position="332"/>
    </location>
</feature>
<feature type="transmembrane region" description="Helical" evidence="1">
    <location>
        <begin position="75"/>
        <end position="95"/>
    </location>
</feature>
<feature type="transmembrane region" description="Helical" evidence="1">
    <location>
        <begin position="344"/>
        <end position="366"/>
    </location>
</feature>
<gene>
    <name evidence="2" type="ORF">UFOPK2593_01229</name>
</gene>
<accession>A0A6J6QL99</accession>
<feature type="transmembrane region" description="Helical" evidence="1">
    <location>
        <begin position="273"/>
        <end position="291"/>
    </location>
</feature>
<keyword evidence="1" id="KW-0472">Membrane</keyword>